<evidence type="ECO:0000256" key="1">
    <source>
        <dbReference type="SAM" id="MobiDB-lite"/>
    </source>
</evidence>
<feature type="region of interest" description="Disordered" evidence="1">
    <location>
        <begin position="112"/>
        <end position="153"/>
    </location>
</feature>
<feature type="compositionally biased region" description="Basic and acidic residues" evidence="1">
    <location>
        <begin position="143"/>
        <end position="153"/>
    </location>
</feature>
<name>A0A6L2MSN9_TANCI</name>
<gene>
    <name evidence="2" type="ORF">Tci_048976</name>
</gene>
<evidence type="ECO:0000313" key="2">
    <source>
        <dbReference type="EMBL" id="GEU76998.1"/>
    </source>
</evidence>
<dbReference type="EMBL" id="BKCJ010007385">
    <property type="protein sequence ID" value="GEU76998.1"/>
    <property type="molecule type" value="Genomic_DNA"/>
</dbReference>
<reference evidence="2" key="1">
    <citation type="journal article" date="2019" name="Sci. Rep.">
        <title>Draft genome of Tanacetum cinerariifolium, the natural source of mosquito coil.</title>
        <authorList>
            <person name="Yamashiro T."/>
            <person name="Shiraishi A."/>
            <person name="Satake H."/>
            <person name="Nakayama K."/>
        </authorList>
    </citation>
    <scope>NUCLEOTIDE SEQUENCE</scope>
</reference>
<sequence length="153" mass="17043">MKVGGSSNAGHAMERKCNAWNAFTKSQFHLQIHVQDKTRTMSLSLFNYEVAIDDYNVKKLLHVFIVLRFSNDQEIINSILACATPIKTFRSQDNKATSNTVLAITLLVKSQTDKNTTPSEKQKTNKRPAKGEPGSECSTGKKKAVEIKVKKDA</sequence>
<proteinExistence type="predicted"/>
<comment type="caution">
    <text evidence="2">The sequence shown here is derived from an EMBL/GenBank/DDBJ whole genome shotgun (WGS) entry which is preliminary data.</text>
</comment>
<dbReference type="AlphaFoldDB" id="A0A6L2MSN9"/>
<protein>
    <submittedName>
        <fullName evidence="2">Uncharacterized protein</fullName>
    </submittedName>
</protein>
<organism evidence="2">
    <name type="scientific">Tanacetum cinerariifolium</name>
    <name type="common">Dalmatian daisy</name>
    <name type="synonym">Chrysanthemum cinerariifolium</name>
    <dbReference type="NCBI Taxonomy" id="118510"/>
    <lineage>
        <taxon>Eukaryota</taxon>
        <taxon>Viridiplantae</taxon>
        <taxon>Streptophyta</taxon>
        <taxon>Embryophyta</taxon>
        <taxon>Tracheophyta</taxon>
        <taxon>Spermatophyta</taxon>
        <taxon>Magnoliopsida</taxon>
        <taxon>eudicotyledons</taxon>
        <taxon>Gunneridae</taxon>
        <taxon>Pentapetalae</taxon>
        <taxon>asterids</taxon>
        <taxon>campanulids</taxon>
        <taxon>Asterales</taxon>
        <taxon>Asteraceae</taxon>
        <taxon>Asteroideae</taxon>
        <taxon>Anthemideae</taxon>
        <taxon>Anthemidinae</taxon>
        <taxon>Tanacetum</taxon>
    </lineage>
</organism>
<accession>A0A6L2MSN9</accession>